<dbReference type="AlphaFoldDB" id="K1TK28"/>
<dbReference type="Gene3D" id="3.10.530.10">
    <property type="entry name" value="CPE0013-like"/>
    <property type="match status" value="1"/>
</dbReference>
<dbReference type="InterPro" id="IPR036593">
    <property type="entry name" value="CPE0013-like_sf"/>
</dbReference>
<dbReference type="Pfam" id="PF07892">
    <property type="entry name" value="DUF1667"/>
    <property type="match status" value="1"/>
</dbReference>
<feature type="non-terminal residue" evidence="1">
    <location>
        <position position="1"/>
    </location>
</feature>
<gene>
    <name evidence="1" type="ORF">LEA_07958</name>
</gene>
<protein>
    <submittedName>
        <fullName evidence="1">Uncharacterized protein</fullName>
    </submittedName>
</protein>
<sequence>DLMHEVNRITVSKRLGREEVVVPNILNLGVDLIATSNILKDEKKQP</sequence>
<dbReference type="EMBL" id="AJWY01005264">
    <property type="protein sequence ID" value="EKC70103.1"/>
    <property type="molecule type" value="Genomic_DNA"/>
</dbReference>
<proteinExistence type="predicted"/>
<reference evidence="1" key="1">
    <citation type="journal article" date="2013" name="Environ. Microbiol.">
        <title>Microbiota from the distal guts of lean and obese adolescents exhibit partial functional redundancy besides clear differences in community structure.</title>
        <authorList>
            <person name="Ferrer M."/>
            <person name="Ruiz A."/>
            <person name="Lanza F."/>
            <person name="Haange S.B."/>
            <person name="Oberbach A."/>
            <person name="Till H."/>
            <person name="Bargiela R."/>
            <person name="Campoy C."/>
            <person name="Segura M.T."/>
            <person name="Richter M."/>
            <person name="von Bergen M."/>
            <person name="Seifert J."/>
            <person name="Suarez A."/>
        </authorList>
    </citation>
    <scope>NUCLEOTIDE SEQUENCE</scope>
</reference>
<dbReference type="InterPro" id="IPR012460">
    <property type="entry name" value="DUF1667"/>
</dbReference>
<organism evidence="1">
    <name type="scientific">human gut metagenome</name>
    <dbReference type="NCBI Taxonomy" id="408170"/>
    <lineage>
        <taxon>unclassified sequences</taxon>
        <taxon>metagenomes</taxon>
        <taxon>organismal metagenomes</taxon>
    </lineage>
</organism>
<comment type="caution">
    <text evidence="1">The sequence shown here is derived from an EMBL/GenBank/DDBJ whole genome shotgun (WGS) entry which is preliminary data.</text>
</comment>
<accession>K1TK28</accession>
<dbReference type="SUPFAM" id="SSF160148">
    <property type="entry name" value="CPE0013-like"/>
    <property type="match status" value="1"/>
</dbReference>
<name>K1TK28_9ZZZZ</name>
<evidence type="ECO:0000313" key="1">
    <source>
        <dbReference type="EMBL" id="EKC70103.1"/>
    </source>
</evidence>